<evidence type="ECO:0000313" key="1">
    <source>
        <dbReference type="EMBL" id="RJE82400.1"/>
    </source>
</evidence>
<organism evidence="1 2">
    <name type="scientific">Paracoccus onubensis</name>
    <dbReference type="NCBI Taxonomy" id="1675788"/>
    <lineage>
        <taxon>Bacteria</taxon>
        <taxon>Pseudomonadati</taxon>
        <taxon>Pseudomonadota</taxon>
        <taxon>Alphaproteobacteria</taxon>
        <taxon>Rhodobacterales</taxon>
        <taxon>Paracoccaceae</taxon>
        <taxon>Paracoccus</taxon>
    </lineage>
</organism>
<accession>A0A418SN64</accession>
<reference evidence="2" key="1">
    <citation type="submission" date="2018-09" db="EMBL/GenBank/DDBJ databases">
        <title>Acidovorax cavernicola nov. sp. isolated from Gruta de las Maravillas (Aracena, Spain).</title>
        <authorList>
            <person name="Jurado V."/>
            <person name="Gutierrez-Patricio S."/>
            <person name="Gonzalez-Pimentel J.L."/>
            <person name="Miller A.Z."/>
            <person name="Laiz L."/>
            <person name="Saiz-Jimenez C."/>
        </authorList>
    </citation>
    <scope>NUCLEOTIDE SEQUENCE [LARGE SCALE GENOMIC DNA]</scope>
    <source>
        <strain evidence="2">1011MAR3C25</strain>
    </source>
</reference>
<protein>
    <submittedName>
        <fullName evidence="1">Uncharacterized protein</fullName>
    </submittedName>
</protein>
<name>A0A418SN64_9RHOB</name>
<keyword evidence="2" id="KW-1185">Reference proteome</keyword>
<comment type="caution">
    <text evidence="1">The sequence shown here is derived from an EMBL/GenBank/DDBJ whole genome shotgun (WGS) entry which is preliminary data.</text>
</comment>
<evidence type="ECO:0000313" key="2">
    <source>
        <dbReference type="Proteomes" id="UP000284202"/>
    </source>
</evidence>
<dbReference type="Proteomes" id="UP000284202">
    <property type="component" value="Unassembled WGS sequence"/>
</dbReference>
<dbReference type="EMBL" id="QZCG01000016">
    <property type="protein sequence ID" value="RJE82400.1"/>
    <property type="molecule type" value="Genomic_DNA"/>
</dbReference>
<dbReference type="OrthoDB" id="7605040at2"/>
<proteinExistence type="predicted"/>
<dbReference type="AlphaFoldDB" id="A0A418SN64"/>
<gene>
    <name evidence="1" type="ORF">D3P04_19920</name>
</gene>
<sequence>MTVTLDQLKDRAAWMEARCRQLEKKAASQNGKVSLHESWRHEYVSFPYLLGAPDDRLASRFKDIFNNVTELSEKSKIVPLPISSEHAFMEKFTHMLEEYGIRTGGMPEKSILQEATAPAGKYFSNGAPVAAKIFEGYSAPPEPFTVKYGQRQHLEPMLQAGRVRISPASYYNDHVHNPAVRDDEIHRTFFIPTFRERLKGIHHTTFQGIRLEYGDDDLVLPIEAPNYFLPSLCDGIHYRMPTDFNADAALIIRDPQLFAQRVISSFLARYPRWKPHYGPVTYYDPYRDFNKVRVHQMSKHFGYAYQREVRIVMEAYDMPRQPMQPEFLEIGPMFDYAELLTA</sequence>
<dbReference type="RefSeq" id="WP_119751629.1">
    <property type="nucleotide sequence ID" value="NZ_QZCG01000016.1"/>
</dbReference>